<accession>A0ACA9PBZ0</accession>
<protein>
    <submittedName>
        <fullName evidence="1">9857_t:CDS:1</fullName>
    </submittedName>
</protein>
<feature type="non-terminal residue" evidence="1">
    <location>
        <position position="1"/>
    </location>
</feature>
<evidence type="ECO:0000313" key="1">
    <source>
        <dbReference type="EMBL" id="CAG8697437.1"/>
    </source>
</evidence>
<gene>
    <name evidence="1" type="ORF">DHETER_LOCUS11581</name>
</gene>
<comment type="caution">
    <text evidence="1">The sequence shown here is derived from an EMBL/GenBank/DDBJ whole genome shotgun (WGS) entry which is preliminary data.</text>
</comment>
<keyword evidence="2" id="KW-1185">Reference proteome</keyword>
<organism evidence="1 2">
    <name type="scientific">Dentiscutata heterogama</name>
    <dbReference type="NCBI Taxonomy" id="1316150"/>
    <lineage>
        <taxon>Eukaryota</taxon>
        <taxon>Fungi</taxon>
        <taxon>Fungi incertae sedis</taxon>
        <taxon>Mucoromycota</taxon>
        <taxon>Glomeromycotina</taxon>
        <taxon>Glomeromycetes</taxon>
        <taxon>Diversisporales</taxon>
        <taxon>Gigasporaceae</taxon>
        <taxon>Dentiscutata</taxon>
    </lineage>
</organism>
<proteinExistence type="predicted"/>
<dbReference type="Proteomes" id="UP000789702">
    <property type="component" value="Unassembled WGS sequence"/>
</dbReference>
<sequence length="104" mass="12479">WNELKFNTTIKDYNNEKYKQALESFYDFVTTPCSESKNPSDIKIIGLATYYILLCYIYRNSVEQDIKQAIDVMKYLYKYKKYKDAWNIYLELAKTDNIKLDALK</sequence>
<evidence type="ECO:0000313" key="2">
    <source>
        <dbReference type="Proteomes" id="UP000789702"/>
    </source>
</evidence>
<dbReference type="EMBL" id="CAJVPU010025784">
    <property type="protein sequence ID" value="CAG8697437.1"/>
    <property type="molecule type" value="Genomic_DNA"/>
</dbReference>
<name>A0ACA9PBZ0_9GLOM</name>
<reference evidence="1" key="1">
    <citation type="submission" date="2021-06" db="EMBL/GenBank/DDBJ databases">
        <authorList>
            <person name="Kallberg Y."/>
            <person name="Tangrot J."/>
            <person name="Rosling A."/>
        </authorList>
    </citation>
    <scope>NUCLEOTIDE SEQUENCE</scope>
    <source>
        <strain evidence="1">IL203A</strain>
    </source>
</reference>